<dbReference type="InterPro" id="IPR011767">
    <property type="entry name" value="GLR_AS"/>
</dbReference>
<dbReference type="GO" id="GO:0005739">
    <property type="term" value="C:mitochondrion"/>
    <property type="evidence" value="ECO:0007669"/>
    <property type="project" value="TreeGrafter"/>
</dbReference>
<dbReference type="SMR" id="A0A6J2K1E4"/>
<comment type="similarity">
    <text evidence="2">Belongs to the GST superfamily.</text>
</comment>
<evidence type="ECO:0000256" key="4">
    <source>
        <dbReference type="SAM" id="Phobius"/>
    </source>
</evidence>
<feature type="domain" description="Glutaredoxin" evidence="5">
    <location>
        <begin position="104"/>
        <end position="153"/>
    </location>
</feature>
<dbReference type="PROSITE" id="PS00195">
    <property type="entry name" value="GLUTAREDOXIN_1"/>
    <property type="match status" value="1"/>
</dbReference>
<keyword evidence="4" id="KW-0472">Membrane</keyword>
<dbReference type="Pfam" id="PF00462">
    <property type="entry name" value="Glutaredoxin"/>
    <property type="match status" value="1"/>
</dbReference>
<evidence type="ECO:0000256" key="2">
    <source>
        <dbReference type="ARBA" id="ARBA00007409"/>
    </source>
</evidence>
<dbReference type="CDD" id="cd03197">
    <property type="entry name" value="GST_C_mPGES2"/>
    <property type="match status" value="1"/>
</dbReference>
<dbReference type="Gene3D" id="3.40.30.10">
    <property type="entry name" value="Glutaredoxin"/>
    <property type="match status" value="1"/>
</dbReference>
<dbReference type="OrthoDB" id="423541at2759"/>
<dbReference type="RefSeq" id="XP_028035498.1">
    <property type="nucleotide sequence ID" value="XM_028179697.1"/>
</dbReference>
<reference evidence="7" key="1">
    <citation type="submission" date="2025-08" db="UniProtKB">
        <authorList>
            <consortium name="RefSeq"/>
        </authorList>
    </citation>
    <scope>IDENTIFICATION</scope>
    <source>
        <tissue evidence="7">Silk gland</tissue>
    </source>
</reference>
<comment type="function">
    <text evidence="1">Has a glutathione-disulfide oxidoreductase activity in the presence of NADPH and glutathione reductase. Reduces low molecular weight disulfides and proteins.</text>
</comment>
<dbReference type="PANTHER" id="PTHR12782">
    <property type="entry name" value="MICROSOMAL PROSTAGLANDIN E SYNTHASE-2"/>
    <property type="match status" value="1"/>
</dbReference>
<dbReference type="KEGG" id="bman:114246936"/>
<accession>A0A6J2K1E4</accession>
<dbReference type="PANTHER" id="PTHR12782:SF5">
    <property type="entry name" value="PROSTAGLANDIN E SYNTHASE 2"/>
    <property type="match status" value="1"/>
</dbReference>
<dbReference type="AlphaFoldDB" id="A0A6J2K1E4"/>
<dbReference type="InterPro" id="IPR040079">
    <property type="entry name" value="Glutathione_S-Trfase"/>
</dbReference>
<organism evidence="6 7">
    <name type="scientific">Bombyx mandarina</name>
    <name type="common">Wild silk moth</name>
    <name type="synonym">Wild silkworm</name>
    <dbReference type="NCBI Taxonomy" id="7092"/>
    <lineage>
        <taxon>Eukaryota</taxon>
        <taxon>Metazoa</taxon>
        <taxon>Ecdysozoa</taxon>
        <taxon>Arthropoda</taxon>
        <taxon>Hexapoda</taxon>
        <taxon>Insecta</taxon>
        <taxon>Pterygota</taxon>
        <taxon>Neoptera</taxon>
        <taxon>Endopterygota</taxon>
        <taxon>Lepidoptera</taxon>
        <taxon>Glossata</taxon>
        <taxon>Ditrysia</taxon>
        <taxon>Bombycoidea</taxon>
        <taxon>Bombycidae</taxon>
        <taxon>Bombycinae</taxon>
        <taxon>Bombyx</taxon>
    </lineage>
</organism>
<dbReference type="PROSITE" id="PS51354">
    <property type="entry name" value="GLUTAREDOXIN_2"/>
    <property type="match status" value="1"/>
</dbReference>
<gene>
    <name evidence="7" type="primary">LOC114246936</name>
</gene>
<keyword evidence="6" id="KW-1185">Reference proteome</keyword>
<dbReference type="InterPro" id="IPR002109">
    <property type="entry name" value="Glutaredoxin"/>
</dbReference>
<dbReference type="GO" id="GO:0050220">
    <property type="term" value="F:prostaglandin-E synthase activity"/>
    <property type="evidence" value="ECO:0007669"/>
    <property type="project" value="InterPro"/>
</dbReference>
<evidence type="ECO:0000313" key="6">
    <source>
        <dbReference type="Proteomes" id="UP000504629"/>
    </source>
</evidence>
<feature type="transmembrane region" description="Helical" evidence="4">
    <location>
        <begin position="40"/>
        <end position="58"/>
    </location>
</feature>
<dbReference type="SUPFAM" id="SSF47616">
    <property type="entry name" value="GST C-terminal domain-like"/>
    <property type="match status" value="1"/>
</dbReference>
<dbReference type="InterPro" id="IPR036249">
    <property type="entry name" value="Thioredoxin-like_sf"/>
</dbReference>
<name>A0A6J2K1E4_BOMMA</name>
<dbReference type="Gene3D" id="6.20.200.30">
    <property type="match status" value="1"/>
</dbReference>
<dbReference type="GO" id="GO:0001516">
    <property type="term" value="P:prostaglandin biosynthetic process"/>
    <property type="evidence" value="ECO:0007669"/>
    <property type="project" value="UniProtKB-UniPathway"/>
</dbReference>
<dbReference type="UniPathway" id="UPA00662"/>
<dbReference type="SFLD" id="SFLDG01203">
    <property type="entry name" value="Prostaglandin_E_synthase_like1"/>
    <property type="match status" value="1"/>
</dbReference>
<proteinExistence type="inferred from homology"/>
<dbReference type="SUPFAM" id="SSF52833">
    <property type="entry name" value="Thioredoxin-like"/>
    <property type="match status" value="1"/>
</dbReference>
<dbReference type="InterPro" id="IPR036282">
    <property type="entry name" value="Glutathione-S-Trfase_C_sf"/>
</dbReference>
<protein>
    <submittedName>
        <fullName evidence="7">Prostaglandin E synthase 2</fullName>
    </submittedName>
</protein>
<dbReference type="Gene3D" id="1.20.1050.10">
    <property type="match status" value="1"/>
</dbReference>
<dbReference type="Proteomes" id="UP000504629">
    <property type="component" value="Unplaced"/>
</dbReference>
<keyword evidence="4" id="KW-0812">Transmembrane</keyword>
<keyword evidence="3" id="KW-0443">Lipid metabolism</keyword>
<evidence type="ECO:0000256" key="1">
    <source>
        <dbReference type="ARBA" id="ARBA00002549"/>
    </source>
</evidence>
<dbReference type="InterPro" id="IPR034335">
    <property type="entry name" value="PGES2_C"/>
</dbReference>
<dbReference type="GeneID" id="114246936"/>
<dbReference type="SFLD" id="SFLDS00019">
    <property type="entry name" value="Glutathione_Transferase_(cytos"/>
    <property type="match status" value="1"/>
</dbReference>
<dbReference type="InterPro" id="IPR034334">
    <property type="entry name" value="PGES2"/>
</dbReference>
<dbReference type="CTD" id="39856"/>
<sequence>MWRSTLTLLRKIVVPSLKENLQQSKTLFSTKSRPRSTVRLTLISAGIGVLVGAGYGGYTHYKINAKKRTLPQENEEYAFLKQAPKYTPQYCVINDSDTSNLSLVLFQYRTCPFCCKVRAYLDARGISYEVVEVDAVLRQAIKWSGYKKVPIVLAKVDGGYQQLLDSTAIISILETYLLDKKSQLTEIIKFYPVSQFVNDAGKNITEITNKYFIMHNSPLSNDNEKSAELEERKWRQWADTVLVHTLSPNVYRTPGEALETFKWFEQAGRWKESFPGWECALMVYVGAAAMWMIAKRLKKRHNISDDVRQSLYDAANEWTIAVNKKGKRFFGGDAPNLADITVYGVLSSIEGCMAFKDLRNNTQIAKWYDDVKNAIESRMGKVEMAHA</sequence>
<evidence type="ECO:0000256" key="3">
    <source>
        <dbReference type="ARBA" id="ARBA00023098"/>
    </source>
</evidence>
<dbReference type="SFLD" id="SFLDG01182">
    <property type="entry name" value="Prostaglandin_E_synthase_like"/>
    <property type="match status" value="1"/>
</dbReference>
<evidence type="ECO:0000259" key="5">
    <source>
        <dbReference type="Pfam" id="PF00462"/>
    </source>
</evidence>
<evidence type="ECO:0000313" key="7">
    <source>
        <dbReference type="RefSeq" id="XP_028035498.1"/>
    </source>
</evidence>
<keyword evidence="4" id="KW-1133">Transmembrane helix</keyword>